<gene>
    <name evidence="2" type="ORF">GCM10011572_43850</name>
</gene>
<dbReference type="Proteomes" id="UP000622638">
    <property type="component" value="Unassembled WGS sequence"/>
</dbReference>
<dbReference type="CDD" id="cd07040">
    <property type="entry name" value="HP"/>
    <property type="match status" value="1"/>
</dbReference>
<dbReference type="SUPFAM" id="SSF53254">
    <property type="entry name" value="Phosphoglycerate mutase-like"/>
    <property type="match status" value="1"/>
</dbReference>
<accession>A0ABQ1L336</accession>
<evidence type="ECO:0000256" key="1">
    <source>
        <dbReference type="SAM" id="SignalP"/>
    </source>
</evidence>
<feature type="signal peptide" evidence="1">
    <location>
        <begin position="1"/>
        <end position="20"/>
    </location>
</feature>
<reference evidence="3" key="1">
    <citation type="journal article" date="2019" name="Int. J. Syst. Evol. Microbiol.">
        <title>The Global Catalogue of Microorganisms (GCM) 10K type strain sequencing project: providing services to taxonomists for standard genome sequencing and annotation.</title>
        <authorList>
            <consortium name="The Broad Institute Genomics Platform"/>
            <consortium name="The Broad Institute Genome Sequencing Center for Infectious Disease"/>
            <person name="Wu L."/>
            <person name="Ma J."/>
        </authorList>
    </citation>
    <scope>NUCLEOTIDE SEQUENCE [LARGE SCALE GENOMIC DNA]</scope>
    <source>
        <strain evidence="3">CGMCC 1.15931</strain>
    </source>
</reference>
<feature type="chain" id="PRO_5045669443" evidence="1">
    <location>
        <begin position="21"/>
        <end position="201"/>
    </location>
</feature>
<keyword evidence="3" id="KW-1185">Reference proteome</keyword>
<comment type="caution">
    <text evidence="2">The sequence shown here is derived from an EMBL/GenBank/DDBJ whole genome shotgun (WGS) entry which is preliminary data.</text>
</comment>
<dbReference type="RefSeq" id="WP_188916056.1">
    <property type="nucleotide sequence ID" value="NZ_BMKG01000023.1"/>
</dbReference>
<keyword evidence="1" id="KW-0732">Signal</keyword>
<protein>
    <submittedName>
        <fullName evidence="2">Phosphoglycerate mutase</fullName>
    </submittedName>
</protein>
<dbReference type="InterPro" id="IPR013078">
    <property type="entry name" value="His_Pase_superF_clade-1"/>
</dbReference>
<dbReference type="Pfam" id="PF00300">
    <property type="entry name" value="His_Phos_1"/>
    <property type="match status" value="1"/>
</dbReference>
<sequence>MLRRILVCLAVLAGTVPAPAAVAQEDEGALWRRLQAGGHVLVIRHAATDPGVGDPPGFTLADCASQRNLSAAGRADAQALGAAFKRHRVPVGQVLSSRWCRCIDTARLAFGRVETAPMLDSGMADDDTARQRKLASLRAAVAAYRGGANLVLVTHDVNIRALTGDRLAQGEMVVATPKGDGSLAVVGRLGVPRSEDAARSM</sequence>
<evidence type="ECO:0000313" key="3">
    <source>
        <dbReference type="Proteomes" id="UP000622638"/>
    </source>
</evidence>
<organism evidence="2 3">
    <name type="scientific">Pseudoduganella buxea</name>
    <dbReference type="NCBI Taxonomy" id="1949069"/>
    <lineage>
        <taxon>Bacteria</taxon>
        <taxon>Pseudomonadati</taxon>
        <taxon>Pseudomonadota</taxon>
        <taxon>Betaproteobacteria</taxon>
        <taxon>Burkholderiales</taxon>
        <taxon>Oxalobacteraceae</taxon>
        <taxon>Telluria group</taxon>
        <taxon>Pseudoduganella</taxon>
    </lineage>
</organism>
<dbReference type="Gene3D" id="3.40.50.1240">
    <property type="entry name" value="Phosphoglycerate mutase-like"/>
    <property type="match status" value="1"/>
</dbReference>
<dbReference type="InterPro" id="IPR029033">
    <property type="entry name" value="His_PPase_superfam"/>
</dbReference>
<dbReference type="EMBL" id="BMKG01000023">
    <property type="protein sequence ID" value="GGC17748.1"/>
    <property type="molecule type" value="Genomic_DNA"/>
</dbReference>
<name>A0ABQ1L336_9BURK</name>
<evidence type="ECO:0000313" key="2">
    <source>
        <dbReference type="EMBL" id="GGC17748.1"/>
    </source>
</evidence>
<dbReference type="SMART" id="SM00855">
    <property type="entry name" value="PGAM"/>
    <property type="match status" value="1"/>
</dbReference>
<proteinExistence type="predicted"/>